<feature type="region of interest" description="Disordered" evidence="1">
    <location>
        <begin position="101"/>
        <end position="138"/>
    </location>
</feature>
<proteinExistence type="predicted"/>
<feature type="region of interest" description="Disordered" evidence="1">
    <location>
        <begin position="1"/>
        <end position="24"/>
    </location>
</feature>
<accession>A0A1R3G8P7</accession>
<feature type="region of interest" description="Disordered" evidence="1">
    <location>
        <begin position="36"/>
        <end position="84"/>
    </location>
</feature>
<dbReference type="OrthoDB" id="10250354at2759"/>
<name>A0A1R3G8P7_9ROSI</name>
<feature type="region of interest" description="Disordered" evidence="1">
    <location>
        <begin position="588"/>
        <end position="609"/>
    </location>
</feature>
<gene>
    <name evidence="2" type="ORF">COLO4_36471</name>
</gene>
<feature type="compositionally biased region" description="Polar residues" evidence="1">
    <location>
        <begin position="363"/>
        <end position="374"/>
    </location>
</feature>
<evidence type="ECO:0000313" key="2">
    <source>
        <dbReference type="EMBL" id="OMO54465.1"/>
    </source>
</evidence>
<feature type="compositionally biased region" description="Polar residues" evidence="1">
    <location>
        <begin position="65"/>
        <end position="80"/>
    </location>
</feature>
<evidence type="ECO:0000256" key="1">
    <source>
        <dbReference type="SAM" id="MobiDB-lite"/>
    </source>
</evidence>
<feature type="region of interest" description="Disordered" evidence="1">
    <location>
        <begin position="176"/>
        <end position="204"/>
    </location>
</feature>
<evidence type="ECO:0000313" key="3">
    <source>
        <dbReference type="Proteomes" id="UP000187203"/>
    </source>
</evidence>
<dbReference type="PANTHER" id="PTHR45181:SF4">
    <property type="entry name" value="HEAT SHOCK PROTEIN DNAJ WITH TETRATRICOPEPTIDE REPEAT-CONTAINING PROTEIN"/>
    <property type="match status" value="1"/>
</dbReference>
<dbReference type="PANTHER" id="PTHR45181">
    <property type="entry name" value="HEAT SHOCK PROTEIN DNAJ WITH TETRATRICOPEPTIDE REPEAT-CONTAINING PROTEIN"/>
    <property type="match status" value="1"/>
</dbReference>
<feature type="compositionally biased region" description="Polar residues" evidence="1">
    <location>
        <begin position="11"/>
        <end position="22"/>
    </location>
</feature>
<protein>
    <submittedName>
        <fullName evidence="2">Tetratricopeptide-like helical</fullName>
    </submittedName>
</protein>
<feature type="region of interest" description="Disordered" evidence="1">
    <location>
        <begin position="325"/>
        <end position="432"/>
    </location>
</feature>
<dbReference type="InterPro" id="IPR011990">
    <property type="entry name" value="TPR-like_helical_dom_sf"/>
</dbReference>
<dbReference type="Gene3D" id="1.25.40.10">
    <property type="entry name" value="Tetratricopeptide repeat domain"/>
    <property type="match status" value="1"/>
</dbReference>
<dbReference type="Proteomes" id="UP000187203">
    <property type="component" value="Unassembled WGS sequence"/>
</dbReference>
<comment type="caution">
    <text evidence="2">The sequence shown here is derived from an EMBL/GenBank/DDBJ whole genome shotgun (WGS) entry which is preliminary data.</text>
</comment>
<dbReference type="SUPFAM" id="SSF48452">
    <property type="entry name" value="TPR-like"/>
    <property type="match status" value="1"/>
</dbReference>
<dbReference type="AlphaFoldDB" id="A0A1R3G8P7"/>
<feature type="compositionally biased region" description="Polar residues" evidence="1">
    <location>
        <begin position="36"/>
        <end position="47"/>
    </location>
</feature>
<dbReference type="STRING" id="93759.A0A1R3G8P7"/>
<sequence length="726" mass="77649">MSPALLDPGGASSSAPKGQASSVPFKVDSIGSFSVSQSKLSQETMNPSSSFGFGGDFSSGFSNSAQNNTNFSFNTPSLQRPSGGLARPRFVKIRKQLSSQNLKSSGNLETGVGPGFNPFRPVSSAPQLNPSDGSDMGGNLEREVVEEMRNLRVGKSCGFDDQSLFSKLPEDIRKLNINDGSKGDQGNGNDGNVGSCVRRGVETEKLPNELQTKLNIKGGEGAYGGAMKDFVFKGSEKSRNPLVGSMTDVHDGIKNLKLKGSDDSNANERAGFVSMSSKSAGTLGGETEKVLSTEMERKLNMGSVMGDSSKVFGKDVQTEKLGDKKLPEFGKSGQTESTFQAATPAKQDGTPFAEFRTPDPRTNIFSGSNRNLEFNSKREAGTSTKVKKRKGKLKQPTPVQLWHGQDFISSKTGSQDDAEATESYSPMDVSPYQETLAHTQCSRESSIDSDEPFGIDITYASCVSQSAASIDLLDEDLVAATQHMNINEGEEKDEERGSANVFDKGIAAEAFQEDYVSGAETESFVSAAEEIDNNTDVALSSAETEASSRSNIERQDSDGQTYFASASTSEHTSGFDFTFAASSSAQSQLSSSKRQSKKKNLAKIPFDPPNSSLNMRIPYVSSSAQFSPYPGASLLLSPGRGQKMDVSTLESKVGDNIAVDKGPQVKHESNLTSASTAAQESCEKWRLSNRAATRMSLGRMKDALGDCIKAAAIDPNFLKVQLRMAK</sequence>
<reference evidence="3" key="1">
    <citation type="submission" date="2013-09" db="EMBL/GenBank/DDBJ databases">
        <title>Corchorus olitorius genome sequencing.</title>
        <authorList>
            <person name="Alam M."/>
            <person name="Haque M.S."/>
            <person name="Islam M.S."/>
            <person name="Emdad E.M."/>
            <person name="Islam M.M."/>
            <person name="Ahmed B."/>
            <person name="Halim A."/>
            <person name="Hossen Q.M.M."/>
            <person name="Hossain M.Z."/>
            <person name="Ahmed R."/>
            <person name="Khan M.M."/>
            <person name="Islam R."/>
            <person name="Rashid M.M."/>
            <person name="Khan S.A."/>
            <person name="Rahman M.S."/>
            <person name="Alam M."/>
            <person name="Yahiya A.S."/>
            <person name="Khan M.S."/>
            <person name="Azam M.S."/>
            <person name="Haque T."/>
            <person name="Lashkar M.Z.H."/>
            <person name="Akhand A.I."/>
            <person name="Morshed G."/>
            <person name="Roy S."/>
            <person name="Uddin K.S."/>
            <person name="Rabeya T."/>
            <person name="Hossain A.S."/>
            <person name="Chowdhury A."/>
            <person name="Snigdha A.R."/>
            <person name="Mortoza M.S."/>
            <person name="Matin S.A."/>
            <person name="Hoque S.M.E."/>
            <person name="Islam M.K."/>
            <person name="Roy D.K."/>
            <person name="Haider R."/>
            <person name="Moosa M.M."/>
            <person name="Elias S.M."/>
            <person name="Hasan A.M."/>
            <person name="Jahan S."/>
            <person name="Shafiuddin M."/>
            <person name="Mahmood N."/>
            <person name="Shommy N.S."/>
        </authorList>
    </citation>
    <scope>NUCLEOTIDE SEQUENCE [LARGE SCALE GENOMIC DNA]</scope>
    <source>
        <strain evidence="3">cv. O-4</strain>
    </source>
</reference>
<organism evidence="2 3">
    <name type="scientific">Corchorus olitorius</name>
    <dbReference type="NCBI Taxonomy" id="93759"/>
    <lineage>
        <taxon>Eukaryota</taxon>
        <taxon>Viridiplantae</taxon>
        <taxon>Streptophyta</taxon>
        <taxon>Embryophyta</taxon>
        <taxon>Tracheophyta</taxon>
        <taxon>Spermatophyta</taxon>
        <taxon>Magnoliopsida</taxon>
        <taxon>eudicotyledons</taxon>
        <taxon>Gunneridae</taxon>
        <taxon>Pentapetalae</taxon>
        <taxon>rosids</taxon>
        <taxon>malvids</taxon>
        <taxon>Malvales</taxon>
        <taxon>Malvaceae</taxon>
        <taxon>Grewioideae</taxon>
        <taxon>Apeibeae</taxon>
        <taxon>Corchorus</taxon>
    </lineage>
</organism>
<dbReference type="EMBL" id="AWUE01023251">
    <property type="protein sequence ID" value="OMO54465.1"/>
    <property type="molecule type" value="Genomic_DNA"/>
</dbReference>
<feature type="compositionally biased region" description="Polar residues" evidence="1">
    <location>
        <begin position="332"/>
        <end position="341"/>
    </location>
</feature>
<keyword evidence="3" id="KW-1185">Reference proteome</keyword>